<dbReference type="Pfam" id="PF00072">
    <property type="entry name" value="Response_reg"/>
    <property type="match status" value="1"/>
</dbReference>
<protein>
    <recommendedName>
        <fullName evidence="2">histidine kinase</fullName>
        <ecNumber evidence="2">2.7.13.3</ecNumber>
    </recommendedName>
</protein>
<evidence type="ECO:0000313" key="14">
    <source>
        <dbReference type="Proteomes" id="UP000305654"/>
    </source>
</evidence>
<dbReference type="GO" id="GO:0005524">
    <property type="term" value="F:ATP binding"/>
    <property type="evidence" value="ECO:0007669"/>
    <property type="project" value="UniProtKB-KW"/>
</dbReference>
<dbReference type="PRINTS" id="PR00344">
    <property type="entry name" value="BCTRLSENSOR"/>
</dbReference>
<dbReference type="Pfam" id="PF12860">
    <property type="entry name" value="PAS_7"/>
    <property type="match status" value="1"/>
</dbReference>
<dbReference type="Gene3D" id="3.30.565.10">
    <property type="entry name" value="Histidine kinase-like ATPase, C-terminal domain"/>
    <property type="match status" value="1"/>
</dbReference>
<keyword evidence="7" id="KW-0067">ATP-binding</keyword>
<comment type="caution">
    <text evidence="13">The sequence shown here is derived from an EMBL/GenBank/DDBJ whole genome shotgun (WGS) entry which is preliminary data.</text>
</comment>
<dbReference type="SMART" id="SM00448">
    <property type="entry name" value="REC"/>
    <property type="match status" value="1"/>
</dbReference>
<dbReference type="CDD" id="cd00082">
    <property type="entry name" value="HisKA"/>
    <property type="match status" value="1"/>
</dbReference>
<dbReference type="InterPro" id="IPR011006">
    <property type="entry name" value="CheY-like_superfamily"/>
</dbReference>
<dbReference type="Proteomes" id="UP000305654">
    <property type="component" value="Unassembled WGS sequence"/>
</dbReference>
<dbReference type="SUPFAM" id="SSF52172">
    <property type="entry name" value="CheY-like"/>
    <property type="match status" value="1"/>
</dbReference>
<evidence type="ECO:0000256" key="2">
    <source>
        <dbReference type="ARBA" id="ARBA00012438"/>
    </source>
</evidence>
<comment type="catalytic activity">
    <reaction evidence="1">
        <text>ATP + protein L-histidine = ADP + protein N-phospho-L-histidine.</text>
        <dbReference type="EC" id="2.7.13.3"/>
    </reaction>
</comment>
<dbReference type="EMBL" id="VCDI01000001">
    <property type="protein sequence ID" value="TLU74228.1"/>
    <property type="molecule type" value="Genomic_DNA"/>
</dbReference>
<keyword evidence="10" id="KW-1133">Transmembrane helix</keyword>
<keyword evidence="8" id="KW-0902">Two-component regulatory system</keyword>
<keyword evidence="6" id="KW-0418">Kinase</keyword>
<dbReference type="AlphaFoldDB" id="A0A5R9JIS6"/>
<dbReference type="PANTHER" id="PTHR43065">
    <property type="entry name" value="SENSOR HISTIDINE KINASE"/>
    <property type="match status" value="1"/>
</dbReference>
<dbReference type="InterPro" id="IPR035965">
    <property type="entry name" value="PAS-like_dom_sf"/>
</dbReference>
<dbReference type="PROSITE" id="PS50109">
    <property type="entry name" value="HIS_KIN"/>
    <property type="match status" value="1"/>
</dbReference>
<gene>
    <name evidence="13" type="ORF">FE263_03245</name>
</gene>
<proteinExistence type="predicted"/>
<evidence type="ECO:0000256" key="5">
    <source>
        <dbReference type="ARBA" id="ARBA00022741"/>
    </source>
</evidence>
<feature type="domain" description="Response regulatory" evidence="12">
    <location>
        <begin position="644"/>
        <end position="761"/>
    </location>
</feature>
<keyword evidence="10" id="KW-0472">Membrane</keyword>
<feature type="modified residue" description="4-aspartylphosphate" evidence="9">
    <location>
        <position position="695"/>
    </location>
</feature>
<keyword evidence="14" id="KW-1185">Reference proteome</keyword>
<name>A0A5R9JIS6_9PROT</name>
<keyword evidence="10" id="KW-0812">Transmembrane</keyword>
<feature type="transmembrane region" description="Helical" evidence="10">
    <location>
        <begin position="197"/>
        <end position="217"/>
    </location>
</feature>
<evidence type="ECO:0000256" key="6">
    <source>
        <dbReference type="ARBA" id="ARBA00022777"/>
    </source>
</evidence>
<dbReference type="EC" id="2.7.13.3" evidence="2"/>
<dbReference type="InterPro" id="IPR036097">
    <property type="entry name" value="HisK_dim/P_sf"/>
</dbReference>
<keyword evidence="5" id="KW-0547">Nucleotide-binding</keyword>
<evidence type="ECO:0000259" key="12">
    <source>
        <dbReference type="PROSITE" id="PS50110"/>
    </source>
</evidence>
<evidence type="ECO:0000256" key="8">
    <source>
        <dbReference type="ARBA" id="ARBA00023012"/>
    </source>
</evidence>
<evidence type="ECO:0000256" key="10">
    <source>
        <dbReference type="SAM" id="Phobius"/>
    </source>
</evidence>
<dbReference type="Pfam" id="PF00512">
    <property type="entry name" value="HisKA"/>
    <property type="match status" value="1"/>
</dbReference>
<organism evidence="13 14">
    <name type="scientific">Lichenicoccus roseus</name>
    <dbReference type="NCBI Taxonomy" id="2683649"/>
    <lineage>
        <taxon>Bacteria</taxon>
        <taxon>Pseudomonadati</taxon>
        <taxon>Pseudomonadota</taxon>
        <taxon>Alphaproteobacteria</taxon>
        <taxon>Acetobacterales</taxon>
        <taxon>Acetobacteraceae</taxon>
        <taxon>Lichenicoccus</taxon>
    </lineage>
</organism>
<dbReference type="Gene3D" id="3.30.450.20">
    <property type="entry name" value="PAS domain"/>
    <property type="match status" value="1"/>
</dbReference>
<dbReference type="InterPro" id="IPR003661">
    <property type="entry name" value="HisK_dim/P_dom"/>
</dbReference>
<evidence type="ECO:0000256" key="7">
    <source>
        <dbReference type="ARBA" id="ARBA00022840"/>
    </source>
</evidence>
<dbReference type="InterPro" id="IPR005467">
    <property type="entry name" value="His_kinase_dom"/>
</dbReference>
<feature type="domain" description="Histidine kinase" evidence="11">
    <location>
        <begin position="391"/>
        <end position="618"/>
    </location>
</feature>
<dbReference type="InterPro" id="IPR003594">
    <property type="entry name" value="HATPase_dom"/>
</dbReference>
<evidence type="ECO:0000256" key="9">
    <source>
        <dbReference type="PROSITE-ProRule" id="PRU00169"/>
    </source>
</evidence>
<evidence type="ECO:0000256" key="4">
    <source>
        <dbReference type="ARBA" id="ARBA00022679"/>
    </source>
</evidence>
<dbReference type="Gene3D" id="1.10.287.130">
    <property type="match status" value="1"/>
</dbReference>
<dbReference type="InterPro" id="IPR001789">
    <property type="entry name" value="Sig_transdc_resp-reg_receiver"/>
</dbReference>
<dbReference type="SUPFAM" id="SSF47384">
    <property type="entry name" value="Homodimeric domain of signal transducing histidine kinase"/>
    <property type="match status" value="1"/>
</dbReference>
<dbReference type="Gene3D" id="3.40.50.2300">
    <property type="match status" value="1"/>
</dbReference>
<evidence type="ECO:0000256" key="1">
    <source>
        <dbReference type="ARBA" id="ARBA00000085"/>
    </source>
</evidence>
<dbReference type="InterPro" id="IPR036890">
    <property type="entry name" value="HATPase_C_sf"/>
</dbReference>
<accession>A0A5R9JIS6</accession>
<sequence>MRGSIMQSLRWFSPVALILLMVSLGIWGWHVSVVSQQMRLAAFRASDRIHLVERLGVSLRDAERSQQAYLLDGAGPDMLAYRAADLRTTVLLARLSDLASTQAPRGWDDATRGRDQDYPQVATLILLIGQRQAVLAQEVSLRGSGMAPSLLLEQHIRHGMPLVREVADQVATLRDQLEGHRQRLVDAISRGFLMVRWIAAAVAVAGVGGLLVAWLMLRRAWGGLKRAESEQRTLALQLRGSLDSLSQGVAVFSADGRLLNWNMRLRQMLDLPAALLQQGLSYDALESHLCAGNGAFLEPLAEIRRDLPDPGRTPVVYERAVPQRRGQPAGARASAGVAIGSLIERNIEIRRTLMQGGGFVLALTDMTERIQAERMLGVAQKMQAVGQLTGGIAHDFNNLLTVILGSLEMLPGDLLGAGSERSQAAAEQVRRAVQAAENGAALTRQLLGFARREPHAPTAVELSVALPRLESLLRPVIGEAIAINVAVTPQLRPAAVDIAQLESALLNLSLNARDAMPAGGVLSIEAADEALDMLQARSLDLEPGDYVRVAVSDTGQGMSSEVLSRACEPFFTTKPEGRGTGLGLAMVFGFARQSRGAVVIRSRPGEGTTVALYLPPATAIPAASDPVRLAARRPSAPPASTRPSIMVVEDDPAVREIAAEILRELGYRVSEAADPDAALRVIGLRDRPLDLLLTDIVLPGSMDGRALAEQARQIHPHLQVIFMSGYSDAEGAPDGALADTATLLGKPFRRAQLAALVAEKVGITSFTGEAA</sequence>
<keyword evidence="3 9" id="KW-0597">Phosphoprotein</keyword>
<evidence type="ECO:0000256" key="3">
    <source>
        <dbReference type="ARBA" id="ARBA00022553"/>
    </source>
</evidence>
<dbReference type="GO" id="GO:0000155">
    <property type="term" value="F:phosphorelay sensor kinase activity"/>
    <property type="evidence" value="ECO:0007669"/>
    <property type="project" value="InterPro"/>
</dbReference>
<dbReference type="OrthoDB" id="9796100at2"/>
<dbReference type="SUPFAM" id="SSF55874">
    <property type="entry name" value="ATPase domain of HSP90 chaperone/DNA topoisomerase II/histidine kinase"/>
    <property type="match status" value="1"/>
</dbReference>
<evidence type="ECO:0000313" key="13">
    <source>
        <dbReference type="EMBL" id="TLU74228.1"/>
    </source>
</evidence>
<dbReference type="SUPFAM" id="SSF55785">
    <property type="entry name" value="PYP-like sensor domain (PAS domain)"/>
    <property type="match status" value="1"/>
</dbReference>
<dbReference type="PANTHER" id="PTHR43065:SF46">
    <property type="entry name" value="C4-DICARBOXYLATE TRANSPORT SENSOR PROTEIN DCTB"/>
    <property type="match status" value="1"/>
</dbReference>
<feature type="transmembrane region" description="Helical" evidence="10">
    <location>
        <begin position="12"/>
        <end position="30"/>
    </location>
</feature>
<evidence type="ECO:0000259" key="11">
    <source>
        <dbReference type="PROSITE" id="PS50109"/>
    </source>
</evidence>
<dbReference type="SMART" id="SM00388">
    <property type="entry name" value="HisKA"/>
    <property type="match status" value="1"/>
</dbReference>
<reference evidence="13 14" key="1">
    <citation type="submission" date="2019-05" db="EMBL/GenBank/DDBJ databases">
        <authorList>
            <person name="Pankratov T."/>
            <person name="Grouzdev D."/>
        </authorList>
    </citation>
    <scope>NUCLEOTIDE SEQUENCE [LARGE SCALE GENOMIC DNA]</scope>
    <source>
        <strain evidence="13 14">KEBCLARHB70R</strain>
    </source>
</reference>
<dbReference type="PROSITE" id="PS50110">
    <property type="entry name" value="RESPONSE_REGULATORY"/>
    <property type="match status" value="1"/>
</dbReference>
<dbReference type="Pfam" id="PF02518">
    <property type="entry name" value="HATPase_c"/>
    <property type="match status" value="1"/>
</dbReference>
<dbReference type="SMART" id="SM00387">
    <property type="entry name" value="HATPase_c"/>
    <property type="match status" value="1"/>
</dbReference>
<dbReference type="RefSeq" id="WP_138324480.1">
    <property type="nucleotide sequence ID" value="NZ_VCDI01000001.1"/>
</dbReference>
<dbReference type="InterPro" id="IPR004358">
    <property type="entry name" value="Sig_transdc_His_kin-like_C"/>
</dbReference>
<keyword evidence="4" id="KW-0808">Transferase</keyword>